<evidence type="ECO:0000256" key="1">
    <source>
        <dbReference type="ARBA" id="ARBA00023125"/>
    </source>
</evidence>
<feature type="compositionally biased region" description="Basic and acidic residues" evidence="2">
    <location>
        <begin position="581"/>
        <end position="615"/>
    </location>
</feature>
<evidence type="ECO:0000256" key="2">
    <source>
        <dbReference type="SAM" id="MobiDB-lite"/>
    </source>
</evidence>
<dbReference type="EMBL" id="CCBP010000616">
    <property type="protein sequence ID" value="CDO78051.1"/>
    <property type="molecule type" value="Genomic_DNA"/>
</dbReference>
<dbReference type="GO" id="GO:0005634">
    <property type="term" value="C:nucleus"/>
    <property type="evidence" value="ECO:0007669"/>
    <property type="project" value="TreeGrafter"/>
</dbReference>
<evidence type="ECO:0000313" key="4">
    <source>
        <dbReference type="EMBL" id="CDO78051.1"/>
    </source>
</evidence>
<dbReference type="PROSITE" id="PS51253">
    <property type="entry name" value="HTH_CENPB"/>
    <property type="match status" value="1"/>
</dbReference>
<dbReference type="GO" id="GO:0003677">
    <property type="term" value="F:DNA binding"/>
    <property type="evidence" value="ECO:0007669"/>
    <property type="project" value="UniProtKB-KW"/>
</dbReference>
<feature type="compositionally biased region" description="Basic residues" evidence="2">
    <location>
        <begin position="1"/>
        <end position="15"/>
    </location>
</feature>
<dbReference type="AlphaFoldDB" id="A0A060SV68"/>
<keyword evidence="5" id="KW-1185">Reference proteome</keyword>
<sequence length="798" mass="89414">MTLRSRTHSGKKARNRSVLSSAEKEELYQQAVTWLKAHISPTGQPHYTEAFKRFPGLSYDTIRRRYQGTHRSHTVAHENQMLLTRVQESTLVEWMQKDALEGHPWTRMKLKARVKELTGGTTLPSNDWLAAFESRHQGQVHLRGTTGLDPLRARCFNPQNVQDHFALYEKIKDNYRVILNFDETGRQKGGGRKCTGKKYYTAAGDRTKYKTRDASLELITVIECCCNDGTMLDPGFIFAGNGTYTTEWFEGQEGRRISHNSHLTDELIDLGIKYNIDFYLLPSHTTHKLQPLDVSCFGPLQKEWLTRCEEIVEETGQPLDRGQFIKEYLDIRDRTITPEIVMGLWRKTGLVPFNADIFDEAAFAPSRPWSTLAHLPLTFPSLDLASSQPASSHTAPENSPDCSPLEEPSRGADEAEPTDAMDISGLEREHEPGLTHDDPGGRSPSPMVVDEEEDSMSPSQSVGSDASDSSRPAEPTAQIHTALLQFLPLPGPHFPVFRRSSIPSGAISTDTIKILTGDLDELEKLYQAEFQHRLAAESHCAHAAKAITNLKGRLTARATKEGNKEKRFKSKAKFLMSPEATAEHEQQRKEKAVKAREDQEKRDRQSEREREERKQYLQMVTDPNIRFLGSLKSKKKTVLRAIASLLALPGTGTNEELSLAIHSHLVNNPSHMADPHFEKLYNMLPSPSSSAPGRENSHAAIAPTLPPSLSSSHSATQMTTLAHSALSANSSVSATSHIYPDTIPIDPTLLQDHHRSMIISQTVSTPWRLDSELGFDRVSPVIMNMVSPEHLANWQRLR</sequence>
<feature type="region of interest" description="Disordered" evidence="2">
    <location>
        <begin position="686"/>
        <end position="716"/>
    </location>
</feature>
<gene>
    <name evidence="4" type="ORF">BN946_scf184659.g1</name>
</gene>
<accession>A0A060SV68</accession>
<reference evidence="4" key="1">
    <citation type="submission" date="2014-01" db="EMBL/GenBank/DDBJ databases">
        <title>The genome of the white-rot fungus Pycnoporus cinnabarinus: a basidiomycete model with a versatile arsenal for lignocellulosic biomass breakdown.</title>
        <authorList>
            <person name="Levasseur A."/>
            <person name="Lomascolo A."/>
            <person name="Ruiz-Duenas F.J."/>
            <person name="Uzan E."/>
            <person name="Piumi F."/>
            <person name="Kues U."/>
            <person name="Ram A.F.J."/>
            <person name="Murat C."/>
            <person name="Haon M."/>
            <person name="Benoit I."/>
            <person name="Arfi Y."/>
            <person name="Chevret D."/>
            <person name="Drula E."/>
            <person name="Kwon M.J."/>
            <person name="Gouret P."/>
            <person name="Lesage-Meessen L."/>
            <person name="Lombard V."/>
            <person name="Mariette J."/>
            <person name="Noirot C."/>
            <person name="Park J."/>
            <person name="Patyshakuliyeva A."/>
            <person name="Wieneger R.A.B."/>
            <person name="Wosten H.A.B."/>
            <person name="Martin F."/>
            <person name="Coutinho P.M."/>
            <person name="de Vries R."/>
            <person name="Martinez A.T."/>
            <person name="Klopp C."/>
            <person name="Pontarotti P."/>
            <person name="Henrissat B."/>
            <person name="Record E."/>
        </authorList>
    </citation>
    <scope>NUCLEOTIDE SEQUENCE [LARGE SCALE GENOMIC DNA]</scope>
    <source>
        <strain evidence="4">BRFM137</strain>
    </source>
</reference>
<feature type="compositionally biased region" description="Polar residues" evidence="2">
    <location>
        <begin position="385"/>
        <end position="401"/>
    </location>
</feature>
<name>A0A060SV68_PYCCI</name>
<feature type="compositionally biased region" description="Low complexity" evidence="2">
    <location>
        <begin position="457"/>
        <end position="470"/>
    </location>
</feature>
<dbReference type="InterPro" id="IPR050863">
    <property type="entry name" value="CenT-Element_Derived"/>
</dbReference>
<dbReference type="PANTHER" id="PTHR19303">
    <property type="entry name" value="TRANSPOSON"/>
    <property type="match status" value="1"/>
</dbReference>
<feature type="compositionally biased region" description="Basic and acidic residues" evidence="2">
    <location>
        <begin position="425"/>
        <end position="440"/>
    </location>
</feature>
<dbReference type="PANTHER" id="PTHR19303:SF74">
    <property type="entry name" value="POGO TRANSPOSABLE ELEMENT WITH KRAB DOMAIN"/>
    <property type="match status" value="1"/>
</dbReference>
<evidence type="ECO:0000313" key="5">
    <source>
        <dbReference type="Proteomes" id="UP000029665"/>
    </source>
</evidence>
<dbReference type="Proteomes" id="UP000029665">
    <property type="component" value="Unassembled WGS sequence"/>
</dbReference>
<comment type="caution">
    <text evidence="4">The sequence shown here is derived from an EMBL/GenBank/DDBJ whole genome shotgun (WGS) entry which is preliminary data.</text>
</comment>
<feature type="region of interest" description="Disordered" evidence="2">
    <location>
        <begin position="1"/>
        <end position="21"/>
    </location>
</feature>
<feature type="domain" description="HTH CENPB-type" evidence="3">
    <location>
        <begin position="75"/>
        <end position="142"/>
    </location>
</feature>
<feature type="region of interest" description="Disordered" evidence="2">
    <location>
        <begin position="385"/>
        <end position="475"/>
    </location>
</feature>
<dbReference type="OMA" id="TTEWFEG"/>
<dbReference type="OrthoDB" id="2740399at2759"/>
<dbReference type="HOGENOM" id="CLU_013929_18_0_1"/>
<dbReference type="InterPro" id="IPR006600">
    <property type="entry name" value="HTH_CenpB_DNA-bd_dom"/>
</dbReference>
<keyword evidence="1" id="KW-0238">DNA-binding</keyword>
<evidence type="ECO:0000259" key="3">
    <source>
        <dbReference type="PROSITE" id="PS51253"/>
    </source>
</evidence>
<feature type="region of interest" description="Disordered" evidence="2">
    <location>
        <begin position="557"/>
        <end position="615"/>
    </location>
</feature>
<protein>
    <recommendedName>
        <fullName evidence="3">HTH CENPB-type domain-containing protein</fullName>
    </recommendedName>
</protein>
<proteinExistence type="predicted"/>
<organism evidence="4 5">
    <name type="scientific">Pycnoporus cinnabarinus</name>
    <name type="common">Cinnabar-red polypore</name>
    <name type="synonym">Trametes cinnabarina</name>
    <dbReference type="NCBI Taxonomy" id="5643"/>
    <lineage>
        <taxon>Eukaryota</taxon>
        <taxon>Fungi</taxon>
        <taxon>Dikarya</taxon>
        <taxon>Basidiomycota</taxon>
        <taxon>Agaricomycotina</taxon>
        <taxon>Agaricomycetes</taxon>
        <taxon>Polyporales</taxon>
        <taxon>Polyporaceae</taxon>
        <taxon>Trametes</taxon>
    </lineage>
</organism>
<feature type="compositionally biased region" description="Low complexity" evidence="2">
    <location>
        <begin position="707"/>
        <end position="716"/>
    </location>
</feature>